<dbReference type="GO" id="GO:0008417">
    <property type="term" value="F:fucosyltransferase activity"/>
    <property type="evidence" value="ECO:0007669"/>
    <property type="project" value="InterPro"/>
</dbReference>
<keyword evidence="3" id="KW-0808">Transferase</keyword>
<dbReference type="PANTHER" id="PTHR11929">
    <property type="entry name" value="ALPHA- 1,3 -FUCOSYLTRANSFERASE"/>
    <property type="match status" value="1"/>
</dbReference>
<evidence type="ECO:0000313" key="6">
    <source>
        <dbReference type="EMBL" id="OGG85494.1"/>
    </source>
</evidence>
<protein>
    <submittedName>
        <fullName evidence="6">Uncharacterized protein</fullName>
    </submittedName>
</protein>
<dbReference type="EMBL" id="MFMS01000007">
    <property type="protein sequence ID" value="OGG85494.1"/>
    <property type="molecule type" value="Genomic_DNA"/>
</dbReference>
<dbReference type="STRING" id="1798531.A2392_03340"/>
<gene>
    <name evidence="6" type="ORF">A2392_03340</name>
</gene>
<accession>A0A1F6FI05</accession>
<dbReference type="InterPro" id="IPR038577">
    <property type="entry name" value="GT10-like_C_sf"/>
</dbReference>
<evidence type="ECO:0000256" key="1">
    <source>
        <dbReference type="ARBA" id="ARBA00008919"/>
    </source>
</evidence>
<proteinExistence type="inferred from homology"/>
<evidence type="ECO:0000259" key="4">
    <source>
        <dbReference type="Pfam" id="PF00852"/>
    </source>
</evidence>
<dbReference type="InterPro" id="IPR055270">
    <property type="entry name" value="Glyco_tran_10_C"/>
</dbReference>
<dbReference type="AlphaFoldDB" id="A0A1F6FI05"/>
<dbReference type="Pfam" id="PF18025">
    <property type="entry name" value="FucT_N"/>
    <property type="match status" value="1"/>
</dbReference>
<dbReference type="InterPro" id="IPR041058">
    <property type="entry name" value="FucT_N"/>
</dbReference>
<dbReference type="PANTHER" id="PTHR11929:SF194">
    <property type="entry name" value="ALPHA-(1,3)-FUCOSYLTRANSFERASE 10"/>
    <property type="match status" value="1"/>
</dbReference>
<comment type="caution">
    <text evidence="6">The sequence shown here is derived from an EMBL/GenBank/DDBJ whole genome shotgun (WGS) entry which is preliminary data.</text>
</comment>
<keyword evidence="2" id="KW-0328">Glycosyltransferase</keyword>
<evidence type="ECO:0000256" key="3">
    <source>
        <dbReference type="ARBA" id="ARBA00022679"/>
    </source>
</evidence>
<dbReference type="InterPro" id="IPR001503">
    <property type="entry name" value="Glyco_trans_10"/>
</dbReference>
<dbReference type="Gene3D" id="3.40.50.11660">
    <property type="entry name" value="Glycosyl transferase family 10, C-terminal domain"/>
    <property type="match status" value="1"/>
</dbReference>
<evidence type="ECO:0000256" key="2">
    <source>
        <dbReference type="ARBA" id="ARBA00022676"/>
    </source>
</evidence>
<evidence type="ECO:0000259" key="5">
    <source>
        <dbReference type="Pfam" id="PF18025"/>
    </source>
</evidence>
<reference evidence="6 7" key="1">
    <citation type="journal article" date="2016" name="Nat. Commun.">
        <title>Thousands of microbial genomes shed light on interconnected biogeochemical processes in an aquifer system.</title>
        <authorList>
            <person name="Anantharaman K."/>
            <person name="Brown C.T."/>
            <person name="Hug L.A."/>
            <person name="Sharon I."/>
            <person name="Castelle C.J."/>
            <person name="Probst A.J."/>
            <person name="Thomas B.C."/>
            <person name="Singh A."/>
            <person name="Wilkins M.J."/>
            <person name="Karaoz U."/>
            <person name="Brodie E.L."/>
            <person name="Williams K.H."/>
            <person name="Hubbard S.S."/>
            <person name="Banfield J.F."/>
        </authorList>
    </citation>
    <scope>NUCLEOTIDE SEQUENCE [LARGE SCALE GENOMIC DNA]</scope>
</reference>
<dbReference type="SUPFAM" id="SSF53756">
    <property type="entry name" value="UDP-Glycosyltransferase/glycogen phosphorylase"/>
    <property type="match status" value="1"/>
</dbReference>
<dbReference type="Pfam" id="PF00852">
    <property type="entry name" value="Glyco_transf_10"/>
    <property type="match status" value="1"/>
</dbReference>
<name>A0A1F6FI05_9BACT</name>
<comment type="similarity">
    <text evidence="1">Belongs to the glycosyltransferase 10 family.</text>
</comment>
<evidence type="ECO:0000313" key="7">
    <source>
        <dbReference type="Proteomes" id="UP000177395"/>
    </source>
</evidence>
<organism evidence="6 7">
    <name type="scientific">Candidatus Kaiserbacteria bacterium RIFOXYB1_FULL_46_14</name>
    <dbReference type="NCBI Taxonomy" id="1798531"/>
    <lineage>
        <taxon>Bacteria</taxon>
        <taxon>Candidatus Kaiseribacteriota</taxon>
    </lineage>
</organism>
<feature type="domain" description="Fucosyltransferase C-terminal" evidence="4">
    <location>
        <begin position="126"/>
        <end position="254"/>
    </location>
</feature>
<dbReference type="Proteomes" id="UP000177395">
    <property type="component" value="Unassembled WGS sequence"/>
</dbReference>
<dbReference type="GO" id="GO:0016020">
    <property type="term" value="C:membrane"/>
    <property type="evidence" value="ECO:0007669"/>
    <property type="project" value="InterPro"/>
</dbReference>
<feature type="domain" description="Alpha-(1,3)-fucosyltransferase FucT N-terminal" evidence="5">
    <location>
        <begin position="24"/>
        <end position="95"/>
    </location>
</feature>
<sequence length="350" mass="41485">MRTIKIKVCGHNGEDEFSYGYPFIRALQRHYHVEFSDDPDYLFTNDSSIEYLDYNCVKIFYTGENEHPNFNLFDYAISFDHMEFGDRHFRFPVHQMAVFYNPNDVQNAGDLDFKTPHEFTKSDLVKKTEFCSFVYSNYLTDNARDDFFKQLSQYKLVNSGGRYKNNVGGPVVSKLEFEKKHKFSIAFENSSREGYTTEKIFCSLAADTIPIYFGDPLIGETFNEGRFINAMKYPNFEAVVDRVKEIDQNDELYLAIMKEHVLNTGIDFAKDREDFTSFLRHIIDQPLNEARRVHINPARLKVFEENERIIMSIRLRKHNFRMFLAFLYRPFKKIQKLEEIKIALFRKMKL</sequence>